<dbReference type="SUPFAM" id="SSF49401">
    <property type="entry name" value="Bacterial adhesins"/>
    <property type="match status" value="1"/>
</dbReference>
<feature type="domain" description="Fimbrial-type adhesion" evidence="5">
    <location>
        <begin position="197"/>
        <end position="344"/>
    </location>
</feature>
<dbReference type="InterPro" id="IPR036937">
    <property type="entry name" value="Adhesion_dom_fimbrial_sf"/>
</dbReference>
<evidence type="ECO:0000259" key="5">
    <source>
        <dbReference type="Pfam" id="PF00419"/>
    </source>
</evidence>
<keyword evidence="3" id="KW-0732">Signal</keyword>
<dbReference type="GO" id="GO:0043709">
    <property type="term" value="P:cell adhesion involved in single-species biofilm formation"/>
    <property type="evidence" value="ECO:0007669"/>
    <property type="project" value="TreeGrafter"/>
</dbReference>
<comment type="subcellular location">
    <subcellularLocation>
        <location evidence="1">Fimbrium</location>
    </subcellularLocation>
</comment>
<organism evidence="7 8">
    <name type="scientific">Cupriavidus basilensis</name>
    <dbReference type="NCBI Taxonomy" id="68895"/>
    <lineage>
        <taxon>Bacteria</taxon>
        <taxon>Pseudomonadati</taxon>
        <taxon>Pseudomonadota</taxon>
        <taxon>Betaproteobacteria</taxon>
        <taxon>Burkholderiales</taxon>
        <taxon>Burkholderiaceae</taxon>
        <taxon>Cupriavidus</taxon>
    </lineage>
</organism>
<dbReference type="PANTHER" id="PTHR33420:SF12">
    <property type="entry name" value="FIMBRIN-LIKE PROTEIN FIMI-RELATED"/>
    <property type="match status" value="1"/>
</dbReference>
<dbReference type="InterPro" id="IPR054160">
    <property type="entry name" value="MrkD_recept-bd"/>
</dbReference>
<evidence type="ECO:0000313" key="7">
    <source>
        <dbReference type="EMBL" id="QOT78052.1"/>
    </source>
</evidence>
<protein>
    <submittedName>
        <fullName evidence="7">Type 1 fimbrial protein</fullName>
    </submittedName>
</protein>
<name>A0A643G036_9BURK</name>
<accession>A0A643G036</accession>
<dbReference type="GO" id="GO:0009289">
    <property type="term" value="C:pilus"/>
    <property type="evidence" value="ECO:0007669"/>
    <property type="project" value="UniProtKB-SubCell"/>
</dbReference>
<dbReference type="PANTHER" id="PTHR33420">
    <property type="entry name" value="FIMBRIAL SUBUNIT ELFA-RELATED"/>
    <property type="match status" value="1"/>
</dbReference>
<evidence type="ECO:0000256" key="1">
    <source>
        <dbReference type="ARBA" id="ARBA00004561"/>
    </source>
</evidence>
<dbReference type="GeneID" id="98400955"/>
<dbReference type="EMBL" id="CP062803">
    <property type="protein sequence ID" value="QOT78052.1"/>
    <property type="molecule type" value="Genomic_DNA"/>
</dbReference>
<evidence type="ECO:0000259" key="6">
    <source>
        <dbReference type="Pfam" id="PF22003"/>
    </source>
</evidence>
<dbReference type="Pfam" id="PF00419">
    <property type="entry name" value="Fimbrial"/>
    <property type="match status" value="1"/>
</dbReference>
<dbReference type="Pfam" id="PF22003">
    <property type="entry name" value="MrkDrd"/>
    <property type="match status" value="1"/>
</dbReference>
<dbReference type="Proteomes" id="UP000397656">
    <property type="component" value="Chromosome 1"/>
</dbReference>
<dbReference type="InterPro" id="IPR000259">
    <property type="entry name" value="Adhesion_dom_fimbrial"/>
</dbReference>
<comment type="similarity">
    <text evidence="2">Belongs to the fimbrial protein family.</text>
</comment>
<dbReference type="AlphaFoldDB" id="A0A643G036"/>
<dbReference type="InterPro" id="IPR050263">
    <property type="entry name" value="Bact_Fimbrial_Adh_Pro"/>
</dbReference>
<evidence type="ECO:0000313" key="8">
    <source>
        <dbReference type="Proteomes" id="UP000397656"/>
    </source>
</evidence>
<dbReference type="InterPro" id="IPR008966">
    <property type="entry name" value="Adhesion_dom_sf"/>
</dbReference>
<sequence length="344" mass="36342">MPRQHRVVQESAVRCRRAILGIGCTAAFALPVSEALASCSIIARGVGPVEYLEVRLPAWSPSSFDPTVPDGTVLFSEKGTATGPSGDLTCTSLIGTVKYEGKGAPGAFNTYATGVSGIGVRIDGGWTGWWPQQTHVAKEAGYYVGGGDFKVELVKTGPITAGGSLSGEIGTTTAVDHGFVVRRVFINGSLPIRPQVPACRVMTPSISVPLGQIPIRAFKGVGTTTDAQPFEIRLQCSGGNQGTSTRMYFTMTDGTNWSNRSNLLSLSRDAKATGVGIQVLRGTDNSLVSYGPDSSQSNNPNQWFIGQFGNVPVTIPFKARYIQTASTVTPGEAKGYATFTMSYQ</sequence>
<dbReference type="Gene3D" id="2.60.40.3310">
    <property type="match status" value="1"/>
</dbReference>
<feature type="domain" description="MrkD-like receptor binding" evidence="6">
    <location>
        <begin position="89"/>
        <end position="167"/>
    </location>
</feature>
<evidence type="ECO:0000256" key="2">
    <source>
        <dbReference type="ARBA" id="ARBA00006671"/>
    </source>
</evidence>
<dbReference type="RefSeq" id="WP_150985890.1">
    <property type="nucleotide sequence ID" value="NZ_CP062803.1"/>
</dbReference>
<gene>
    <name evidence="7" type="ORF">F7R26_008570</name>
</gene>
<proteinExistence type="inferred from homology"/>
<evidence type="ECO:0000256" key="3">
    <source>
        <dbReference type="ARBA" id="ARBA00022729"/>
    </source>
</evidence>
<reference evidence="7 8" key="1">
    <citation type="submission" date="2020-10" db="EMBL/GenBank/DDBJ databases">
        <title>Complete genome sequence of Cupriavidus basilensis CCUG 49340T.</title>
        <authorList>
            <person name="Salva-Serra F."/>
            <person name="Donoso R.A."/>
            <person name="Cho K.H."/>
            <person name="Yoo J.A."/>
            <person name="Lee K."/>
            <person name="Yoon S.-H."/>
            <person name="Perez-Pantoja D."/>
            <person name="Moore E.R.B."/>
        </authorList>
    </citation>
    <scope>NUCLEOTIDE SEQUENCE [LARGE SCALE GENOMIC DNA]</scope>
    <source>
        <strain evidence="8">CCUG 49340</strain>
    </source>
</reference>
<keyword evidence="4" id="KW-0281">Fimbrium</keyword>
<evidence type="ECO:0000256" key="4">
    <source>
        <dbReference type="ARBA" id="ARBA00023263"/>
    </source>
</evidence>
<dbReference type="Gene3D" id="2.60.40.1090">
    <property type="entry name" value="Fimbrial-type adhesion domain"/>
    <property type="match status" value="1"/>
</dbReference>